<organism evidence="2 3">
    <name type="scientific">Salix udensis</name>
    <dbReference type="NCBI Taxonomy" id="889485"/>
    <lineage>
        <taxon>Eukaryota</taxon>
        <taxon>Viridiplantae</taxon>
        <taxon>Streptophyta</taxon>
        <taxon>Embryophyta</taxon>
        <taxon>Tracheophyta</taxon>
        <taxon>Spermatophyta</taxon>
        <taxon>Magnoliopsida</taxon>
        <taxon>eudicotyledons</taxon>
        <taxon>Gunneridae</taxon>
        <taxon>Pentapetalae</taxon>
        <taxon>rosids</taxon>
        <taxon>fabids</taxon>
        <taxon>Malpighiales</taxon>
        <taxon>Salicaceae</taxon>
        <taxon>Saliceae</taxon>
        <taxon>Salix</taxon>
    </lineage>
</organism>
<protein>
    <submittedName>
        <fullName evidence="2">Uncharacterized protein</fullName>
    </submittedName>
</protein>
<feature type="region of interest" description="Disordered" evidence="1">
    <location>
        <begin position="1"/>
        <end position="31"/>
    </location>
</feature>
<gene>
    <name evidence="2" type="ORF">OIU84_006854</name>
</gene>
<dbReference type="AlphaFoldDB" id="A0AAD6P2Z8"/>
<accession>A0AAD6P2Z8</accession>
<reference evidence="2 3" key="1">
    <citation type="journal article" date="2023" name="Int. J. Mol. Sci.">
        <title>De Novo Assembly and Annotation of 11 Diverse Shrub Willow (Salix) Genomes Reveals Novel Gene Organization in Sex-Linked Regions.</title>
        <authorList>
            <person name="Hyden B."/>
            <person name="Feng K."/>
            <person name="Yates T.B."/>
            <person name="Jawdy S."/>
            <person name="Cereghino C."/>
            <person name="Smart L.B."/>
            <person name="Muchero W."/>
        </authorList>
    </citation>
    <scope>NUCLEOTIDE SEQUENCE [LARGE SCALE GENOMIC DNA]</scope>
    <source>
        <tissue evidence="2">Shoot tip</tissue>
    </source>
</reference>
<sequence length="73" mass="7870">MREVGVGGRWVVGAGSSHDGERPGPTKGGGCAGKGRVMGVRWIFSPMFRVKEMVFLGLLEFCGCLCNFFSELD</sequence>
<dbReference type="Proteomes" id="UP001162972">
    <property type="component" value="Chromosome 5"/>
</dbReference>
<proteinExistence type="predicted"/>
<name>A0AAD6P2Z8_9ROSI</name>
<evidence type="ECO:0000313" key="2">
    <source>
        <dbReference type="EMBL" id="KAJ6414116.1"/>
    </source>
</evidence>
<feature type="compositionally biased region" description="Gly residues" evidence="1">
    <location>
        <begin position="1"/>
        <end position="10"/>
    </location>
</feature>
<dbReference type="EMBL" id="JAPFFJ010000013">
    <property type="protein sequence ID" value="KAJ6414116.1"/>
    <property type="molecule type" value="Genomic_DNA"/>
</dbReference>
<evidence type="ECO:0000313" key="3">
    <source>
        <dbReference type="Proteomes" id="UP001162972"/>
    </source>
</evidence>
<evidence type="ECO:0000256" key="1">
    <source>
        <dbReference type="SAM" id="MobiDB-lite"/>
    </source>
</evidence>
<comment type="caution">
    <text evidence="2">The sequence shown here is derived from an EMBL/GenBank/DDBJ whole genome shotgun (WGS) entry which is preliminary data.</text>
</comment>
<keyword evidence="3" id="KW-1185">Reference proteome</keyword>